<dbReference type="InterPro" id="IPR005369">
    <property type="entry name" value="UPF0179"/>
</dbReference>
<evidence type="ECO:0000313" key="3">
    <source>
        <dbReference type="EMBL" id="WFN37664.1"/>
    </source>
</evidence>
<evidence type="ECO:0000256" key="1">
    <source>
        <dbReference type="ARBA" id="ARBA00010824"/>
    </source>
</evidence>
<dbReference type="AlphaFoldDB" id="A0AAF0FSG4"/>
<reference evidence="3" key="1">
    <citation type="submission" date="2022-01" db="EMBL/GenBank/DDBJ databases">
        <title>Complete genome of Methanomicrobium antiquum DSM 21220.</title>
        <authorList>
            <person name="Chen S.-C."/>
            <person name="You Y.-T."/>
            <person name="Zhou Y.-Z."/>
            <person name="Lai M.-C."/>
        </authorList>
    </citation>
    <scope>NUCLEOTIDE SEQUENCE</scope>
    <source>
        <strain evidence="3">DSM 21220</strain>
    </source>
</reference>
<dbReference type="PANTHER" id="PTHR40699">
    <property type="entry name" value="UPF0179 PROTEIN MJ1627"/>
    <property type="match status" value="1"/>
</dbReference>
<sequence>MTEDQIRITLVGNAISKTGTEYIYKGDLPGCEGCRMFKVCNNLIPKRRYRIVGIKNEDVHSCNIHYGSMCAVEVIESPIETLIEVKKAILNSEIIFKPSCTETGCRYYDICMAEGLIEGDRYLISSISEDFKPECIRGKTLKKVELSNISD</sequence>
<evidence type="ECO:0000313" key="4">
    <source>
        <dbReference type="Proteomes" id="UP001218895"/>
    </source>
</evidence>
<comment type="similarity">
    <text evidence="1 2">Belongs to the UPF0179 family.</text>
</comment>
<evidence type="ECO:0000256" key="2">
    <source>
        <dbReference type="HAMAP-Rule" id="MF_00498"/>
    </source>
</evidence>
<dbReference type="GeneID" id="79949643"/>
<dbReference type="HAMAP" id="MF_00498">
    <property type="entry name" value="UPF0179"/>
    <property type="match status" value="1"/>
</dbReference>
<gene>
    <name evidence="3" type="ORF">L1994_04555</name>
</gene>
<protein>
    <recommendedName>
        <fullName evidence="2">UPF0179 protein L1994_04555</fullName>
    </recommendedName>
</protein>
<name>A0AAF0FSG4_9EURY</name>
<dbReference type="PANTHER" id="PTHR40699:SF1">
    <property type="entry name" value="UPF0179 PROTEIN MJ1627"/>
    <property type="match status" value="1"/>
</dbReference>
<proteinExistence type="inferred from homology"/>
<dbReference type="RefSeq" id="WP_278100503.1">
    <property type="nucleotide sequence ID" value="NZ_CP091092.1"/>
</dbReference>
<dbReference type="Pfam" id="PF03684">
    <property type="entry name" value="UPF0179"/>
    <property type="match status" value="1"/>
</dbReference>
<dbReference type="Proteomes" id="UP001218895">
    <property type="component" value="Chromosome"/>
</dbReference>
<accession>A0AAF0FSG4</accession>
<keyword evidence="4" id="KW-1185">Reference proteome</keyword>
<dbReference type="EMBL" id="CP091092">
    <property type="protein sequence ID" value="WFN37664.1"/>
    <property type="molecule type" value="Genomic_DNA"/>
</dbReference>
<organism evidence="3 4">
    <name type="scientific">Methanomicrobium antiquum</name>
    <dbReference type="NCBI Taxonomy" id="487686"/>
    <lineage>
        <taxon>Archaea</taxon>
        <taxon>Methanobacteriati</taxon>
        <taxon>Methanobacteriota</taxon>
        <taxon>Stenosarchaea group</taxon>
        <taxon>Methanomicrobia</taxon>
        <taxon>Methanomicrobiales</taxon>
        <taxon>Methanomicrobiaceae</taxon>
        <taxon>Methanomicrobium</taxon>
    </lineage>
</organism>
<dbReference type="KEGG" id="manq:L1994_04555"/>